<keyword evidence="2" id="KW-1185">Reference proteome</keyword>
<dbReference type="EMBL" id="CACVBM020000111">
    <property type="protein sequence ID" value="CAA7014582.1"/>
    <property type="molecule type" value="Genomic_DNA"/>
</dbReference>
<sequence length="170" mass="19741">MQKGDKLELKQCPQNEMEHKEMQNYPYASSLVGSLMYAQVCTRPDISHAVGMLGRFQSNPGTAHWKAAKKVLRYLKGTRNHMLTYRKSTHKWLDFRTQILVDVMTQTLYSWLCVSPLWRCHSWKSQNSQLIYTSTMEAEYVACYEASIQGSWLRNFVSQFGALSFVDKVL</sequence>
<protein>
    <recommendedName>
        <fullName evidence="3">Reverse transcriptase Ty1/copia-type domain-containing protein</fullName>
    </recommendedName>
</protein>
<gene>
    <name evidence="1" type="ORF">MERR_LOCUS1817</name>
</gene>
<dbReference type="AlphaFoldDB" id="A0A6D2HF28"/>
<reference evidence="1" key="1">
    <citation type="submission" date="2020-01" db="EMBL/GenBank/DDBJ databases">
        <authorList>
            <person name="Mishra B."/>
        </authorList>
    </citation>
    <scope>NUCLEOTIDE SEQUENCE [LARGE SCALE GENOMIC DNA]</scope>
</reference>
<evidence type="ECO:0000313" key="1">
    <source>
        <dbReference type="EMBL" id="CAA7014582.1"/>
    </source>
</evidence>
<dbReference type="PANTHER" id="PTHR11439">
    <property type="entry name" value="GAG-POL-RELATED RETROTRANSPOSON"/>
    <property type="match status" value="1"/>
</dbReference>
<evidence type="ECO:0000313" key="2">
    <source>
        <dbReference type="Proteomes" id="UP000467841"/>
    </source>
</evidence>
<name>A0A6D2HF28_9BRAS</name>
<comment type="caution">
    <text evidence="1">The sequence shown here is derived from an EMBL/GenBank/DDBJ whole genome shotgun (WGS) entry which is preliminary data.</text>
</comment>
<dbReference type="OrthoDB" id="1645289at2759"/>
<organism evidence="1 2">
    <name type="scientific">Microthlaspi erraticum</name>
    <dbReference type="NCBI Taxonomy" id="1685480"/>
    <lineage>
        <taxon>Eukaryota</taxon>
        <taxon>Viridiplantae</taxon>
        <taxon>Streptophyta</taxon>
        <taxon>Embryophyta</taxon>
        <taxon>Tracheophyta</taxon>
        <taxon>Spermatophyta</taxon>
        <taxon>Magnoliopsida</taxon>
        <taxon>eudicotyledons</taxon>
        <taxon>Gunneridae</taxon>
        <taxon>Pentapetalae</taxon>
        <taxon>rosids</taxon>
        <taxon>malvids</taxon>
        <taxon>Brassicales</taxon>
        <taxon>Brassicaceae</taxon>
        <taxon>Coluteocarpeae</taxon>
        <taxon>Microthlaspi</taxon>
    </lineage>
</organism>
<proteinExistence type="predicted"/>
<evidence type="ECO:0008006" key="3">
    <source>
        <dbReference type="Google" id="ProtNLM"/>
    </source>
</evidence>
<dbReference type="PANTHER" id="PTHR11439:SF467">
    <property type="entry name" value="INTEGRASE CATALYTIC DOMAIN-CONTAINING PROTEIN"/>
    <property type="match status" value="1"/>
</dbReference>
<accession>A0A6D2HF28</accession>
<dbReference type="Proteomes" id="UP000467841">
    <property type="component" value="Unassembled WGS sequence"/>
</dbReference>